<gene>
    <name evidence="2" type="ORF">UPYG_G00065390</name>
</gene>
<protein>
    <submittedName>
        <fullName evidence="2">Uncharacterized protein</fullName>
    </submittedName>
</protein>
<evidence type="ECO:0000313" key="2">
    <source>
        <dbReference type="EMBL" id="KAL1005904.1"/>
    </source>
</evidence>
<organism evidence="2 3">
    <name type="scientific">Umbra pygmaea</name>
    <name type="common">Eastern mudminnow</name>
    <dbReference type="NCBI Taxonomy" id="75934"/>
    <lineage>
        <taxon>Eukaryota</taxon>
        <taxon>Metazoa</taxon>
        <taxon>Chordata</taxon>
        <taxon>Craniata</taxon>
        <taxon>Vertebrata</taxon>
        <taxon>Euteleostomi</taxon>
        <taxon>Actinopterygii</taxon>
        <taxon>Neopterygii</taxon>
        <taxon>Teleostei</taxon>
        <taxon>Protacanthopterygii</taxon>
        <taxon>Esociformes</taxon>
        <taxon>Umbridae</taxon>
        <taxon>Umbra</taxon>
    </lineage>
</organism>
<dbReference type="AlphaFoldDB" id="A0ABD0XAJ1"/>
<dbReference type="EMBL" id="JAGEUA010000002">
    <property type="protein sequence ID" value="KAL1005904.1"/>
    <property type="molecule type" value="Genomic_DNA"/>
</dbReference>
<keyword evidence="1" id="KW-1133">Transmembrane helix</keyword>
<reference evidence="2 3" key="1">
    <citation type="submission" date="2024-06" db="EMBL/GenBank/DDBJ databases">
        <authorList>
            <person name="Pan Q."/>
            <person name="Wen M."/>
            <person name="Jouanno E."/>
            <person name="Zahm M."/>
            <person name="Klopp C."/>
            <person name="Cabau C."/>
            <person name="Louis A."/>
            <person name="Berthelot C."/>
            <person name="Parey E."/>
            <person name="Roest Crollius H."/>
            <person name="Montfort J."/>
            <person name="Robinson-Rechavi M."/>
            <person name="Bouchez O."/>
            <person name="Lampietro C."/>
            <person name="Lopez Roques C."/>
            <person name="Donnadieu C."/>
            <person name="Postlethwait J."/>
            <person name="Bobe J."/>
            <person name="Verreycken H."/>
            <person name="Guiguen Y."/>
        </authorList>
    </citation>
    <scope>NUCLEOTIDE SEQUENCE [LARGE SCALE GENOMIC DNA]</scope>
    <source>
        <strain evidence="2">Up_M1</strain>
        <tissue evidence="2">Testis</tissue>
    </source>
</reference>
<name>A0ABD0XAJ1_UMBPY</name>
<accession>A0ABD0XAJ1</accession>
<keyword evidence="1" id="KW-0472">Membrane</keyword>
<keyword evidence="1" id="KW-0812">Transmembrane</keyword>
<feature type="transmembrane region" description="Helical" evidence="1">
    <location>
        <begin position="12"/>
        <end position="31"/>
    </location>
</feature>
<evidence type="ECO:0000256" key="1">
    <source>
        <dbReference type="SAM" id="Phobius"/>
    </source>
</evidence>
<dbReference type="Proteomes" id="UP001557470">
    <property type="component" value="Unassembled WGS sequence"/>
</dbReference>
<evidence type="ECO:0000313" key="3">
    <source>
        <dbReference type="Proteomes" id="UP001557470"/>
    </source>
</evidence>
<comment type="caution">
    <text evidence="2">The sequence shown here is derived from an EMBL/GenBank/DDBJ whole genome shotgun (WGS) entry which is preliminary data.</text>
</comment>
<sequence length="102" mass="11700">MKFKDISKLNLRLSMLYAVGIYSLLGAYGYYEYVGRNDEKPAIKAKKEEPPNPKIVTFQSAHLKTTIIYREENFVPYSTRIYNFLTNFKGTTASADSQDSTK</sequence>
<keyword evidence="3" id="KW-1185">Reference proteome</keyword>
<proteinExistence type="predicted"/>